<evidence type="ECO:0000313" key="2">
    <source>
        <dbReference type="EMBL" id="KAF0029278.1"/>
    </source>
</evidence>
<evidence type="ECO:0000313" key="3">
    <source>
        <dbReference type="Proteomes" id="UP000438429"/>
    </source>
</evidence>
<organism evidence="2 3">
    <name type="scientific">Scophthalmus maximus</name>
    <name type="common">Turbot</name>
    <name type="synonym">Psetta maxima</name>
    <dbReference type="NCBI Taxonomy" id="52904"/>
    <lineage>
        <taxon>Eukaryota</taxon>
        <taxon>Metazoa</taxon>
        <taxon>Chordata</taxon>
        <taxon>Craniata</taxon>
        <taxon>Vertebrata</taxon>
        <taxon>Euteleostomi</taxon>
        <taxon>Actinopterygii</taxon>
        <taxon>Neopterygii</taxon>
        <taxon>Teleostei</taxon>
        <taxon>Neoteleostei</taxon>
        <taxon>Acanthomorphata</taxon>
        <taxon>Carangaria</taxon>
        <taxon>Pleuronectiformes</taxon>
        <taxon>Pleuronectoidei</taxon>
        <taxon>Scophthalmidae</taxon>
        <taxon>Scophthalmus</taxon>
    </lineage>
</organism>
<proteinExistence type="predicted"/>
<dbReference type="Proteomes" id="UP000438429">
    <property type="component" value="Unassembled WGS sequence"/>
</dbReference>
<protein>
    <submittedName>
        <fullName evidence="2">Uncharacterized protein</fullName>
    </submittedName>
</protein>
<feature type="compositionally biased region" description="Gly residues" evidence="1">
    <location>
        <begin position="101"/>
        <end position="110"/>
    </location>
</feature>
<reference evidence="2 3" key="1">
    <citation type="submission" date="2019-06" db="EMBL/GenBank/DDBJ databases">
        <title>Draft genomes of female and male turbot (Scophthalmus maximus).</title>
        <authorList>
            <person name="Xu H."/>
            <person name="Xu X.-W."/>
            <person name="Shao C."/>
            <person name="Chen S."/>
        </authorList>
    </citation>
    <scope>NUCLEOTIDE SEQUENCE [LARGE SCALE GENOMIC DNA]</scope>
    <source>
        <strain evidence="2">Ysfricsl-2016a</strain>
        <tissue evidence="2">Blood</tissue>
    </source>
</reference>
<feature type="region of interest" description="Disordered" evidence="1">
    <location>
        <begin position="193"/>
        <end position="242"/>
    </location>
</feature>
<accession>A0A6A4SAI6</accession>
<dbReference type="Pfam" id="PF15770">
    <property type="entry name" value="DUF4699"/>
    <property type="match status" value="1"/>
</dbReference>
<feature type="compositionally biased region" description="Acidic residues" evidence="1">
    <location>
        <begin position="295"/>
        <end position="314"/>
    </location>
</feature>
<dbReference type="AlphaFoldDB" id="A0A6A4SAI6"/>
<feature type="region of interest" description="Disordered" evidence="1">
    <location>
        <begin position="277"/>
        <end position="320"/>
    </location>
</feature>
<sequence>MSDMAAVCYLRRRHKGAIDGTRKCPRCECVFSIDCYGNIRLPEPRQTDRNSPSLFVATLIRPGNETLTPNYIYDPSVAGDARKADAAGSSLYQPHHLPGRAPGGGGGGPLGSHDKQKQGFHNLAYSKSNDSTLKLEVDNNHLNQRLHAAPGKELHHQGSALPAEGGLYIIQPDALAPRWTPSQVPVYPNIQEYENQRSHGERGRRPAADEWDGSVDKCAAGGESPSADEIEIDEGVGGTPDYPCDTGDEGSVLSVDIHTSTTSLSSADTRDELRLRKTTDASTMESGISVMRSEEGDDEEEEEEARNDEEEDEVQSVTDSMVAEALAALEAATAGEDFD</sequence>
<dbReference type="InterPro" id="IPR031528">
    <property type="entry name" value="C4orf19"/>
</dbReference>
<name>A0A6A4SAI6_SCOMX</name>
<comment type="caution">
    <text evidence="2">The sequence shown here is derived from an EMBL/GenBank/DDBJ whole genome shotgun (WGS) entry which is preliminary data.</text>
</comment>
<feature type="compositionally biased region" description="Basic and acidic residues" evidence="1">
    <location>
        <begin position="194"/>
        <end position="208"/>
    </location>
</feature>
<evidence type="ECO:0000256" key="1">
    <source>
        <dbReference type="SAM" id="MobiDB-lite"/>
    </source>
</evidence>
<gene>
    <name evidence="2" type="ORF">F2P81_018383</name>
</gene>
<dbReference type="EMBL" id="VEVO01000016">
    <property type="protein sequence ID" value="KAF0029278.1"/>
    <property type="molecule type" value="Genomic_DNA"/>
</dbReference>
<feature type="region of interest" description="Disordered" evidence="1">
    <location>
        <begin position="90"/>
        <end position="117"/>
    </location>
</feature>